<evidence type="ECO:0000256" key="5">
    <source>
        <dbReference type="ARBA" id="ARBA00022525"/>
    </source>
</evidence>
<evidence type="ECO:0000256" key="9">
    <source>
        <dbReference type="ARBA" id="ARBA00033741"/>
    </source>
</evidence>
<evidence type="ECO:0000256" key="8">
    <source>
        <dbReference type="ARBA" id="ARBA00023157"/>
    </source>
</evidence>
<evidence type="ECO:0000256" key="2">
    <source>
        <dbReference type="ARBA" id="ARBA00004613"/>
    </source>
</evidence>
<dbReference type="GeneTree" id="ENSGT00940000162505"/>
<evidence type="ECO:0000256" key="6">
    <source>
        <dbReference type="ARBA" id="ARBA00022729"/>
    </source>
</evidence>
<evidence type="ECO:0000313" key="12">
    <source>
        <dbReference type="Proteomes" id="UP000694564"/>
    </source>
</evidence>
<proteinExistence type="inferred from homology"/>
<keyword evidence="3" id="KW-1003">Cell membrane</keyword>
<dbReference type="GO" id="GO:0070378">
    <property type="term" value="P:positive regulation of ERK5 cascade"/>
    <property type="evidence" value="ECO:0007669"/>
    <property type="project" value="Ensembl"/>
</dbReference>
<protein>
    <submittedName>
        <fullName evidence="11">ALK and LTK ligand 2</fullName>
    </submittedName>
</protein>
<dbReference type="PANTHER" id="PTHR28676:SF2">
    <property type="entry name" value="ALK AND LTK LIGAND 2"/>
    <property type="match status" value="1"/>
</dbReference>
<dbReference type="GO" id="GO:0007169">
    <property type="term" value="P:cell surface receptor protein tyrosine kinase signaling pathway"/>
    <property type="evidence" value="ECO:0007669"/>
    <property type="project" value="Ensembl"/>
</dbReference>
<feature type="signal peptide" evidence="10">
    <location>
        <begin position="1"/>
        <end position="24"/>
    </location>
</feature>
<evidence type="ECO:0000256" key="4">
    <source>
        <dbReference type="ARBA" id="ARBA00022514"/>
    </source>
</evidence>
<dbReference type="InterPro" id="IPR029364">
    <property type="entry name" value="ALKL1/2"/>
</dbReference>
<dbReference type="Pfam" id="PF15129">
    <property type="entry name" value="ALKL1_2"/>
    <property type="match status" value="1"/>
</dbReference>
<comment type="similarity">
    <text evidence="9">Belongs to the ALKAL family.</text>
</comment>
<keyword evidence="4" id="KW-0202">Cytokine</keyword>
<dbReference type="OrthoDB" id="9807651at2759"/>
<feature type="chain" id="PRO_5034871990" evidence="10">
    <location>
        <begin position="25"/>
        <end position="158"/>
    </location>
</feature>
<dbReference type="GO" id="GO:0070374">
    <property type="term" value="P:positive regulation of ERK1 and ERK2 cascade"/>
    <property type="evidence" value="ECO:0007669"/>
    <property type="project" value="Ensembl"/>
</dbReference>
<dbReference type="GO" id="GO:0005886">
    <property type="term" value="C:plasma membrane"/>
    <property type="evidence" value="ECO:0007669"/>
    <property type="project" value="UniProtKB-SubCell"/>
</dbReference>
<name>A0A8D2DXS6_SCIVU</name>
<dbReference type="Proteomes" id="UP000694564">
    <property type="component" value="Chromosome 14"/>
</dbReference>
<dbReference type="GO" id="GO:0005125">
    <property type="term" value="F:cytokine activity"/>
    <property type="evidence" value="ECO:0007669"/>
    <property type="project" value="UniProtKB-KW"/>
</dbReference>
<dbReference type="AlphaFoldDB" id="A0A8D2DXS6"/>
<evidence type="ECO:0000256" key="1">
    <source>
        <dbReference type="ARBA" id="ARBA00004236"/>
    </source>
</evidence>
<keyword evidence="8" id="KW-1015">Disulfide bond</keyword>
<keyword evidence="7" id="KW-0472">Membrane</keyword>
<evidence type="ECO:0000256" key="7">
    <source>
        <dbReference type="ARBA" id="ARBA00023136"/>
    </source>
</evidence>
<keyword evidence="6 10" id="KW-0732">Signal</keyword>
<organism evidence="11 12">
    <name type="scientific">Sciurus vulgaris</name>
    <name type="common">Eurasian red squirrel</name>
    <dbReference type="NCBI Taxonomy" id="55149"/>
    <lineage>
        <taxon>Eukaryota</taxon>
        <taxon>Metazoa</taxon>
        <taxon>Chordata</taxon>
        <taxon>Craniata</taxon>
        <taxon>Vertebrata</taxon>
        <taxon>Euteleostomi</taxon>
        <taxon>Mammalia</taxon>
        <taxon>Eutheria</taxon>
        <taxon>Euarchontoglires</taxon>
        <taxon>Glires</taxon>
        <taxon>Rodentia</taxon>
        <taxon>Sciuromorpha</taxon>
        <taxon>Sciuridae</taxon>
        <taxon>Sciurinae</taxon>
        <taxon>Sciurini</taxon>
        <taxon>Sciurus</taxon>
    </lineage>
</organism>
<keyword evidence="12" id="KW-1185">Reference proteome</keyword>
<gene>
    <name evidence="11" type="primary">ALKAL2</name>
</gene>
<dbReference type="GO" id="GO:0030971">
    <property type="term" value="F:receptor tyrosine kinase binding"/>
    <property type="evidence" value="ECO:0007669"/>
    <property type="project" value="Ensembl"/>
</dbReference>
<keyword evidence="5" id="KW-0964">Secreted</keyword>
<evidence type="ECO:0000313" key="11">
    <source>
        <dbReference type="Ensembl" id="ENSSVLP00005030243.1"/>
    </source>
</evidence>
<evidence type="ECO:0000256" key="10">
    <source>
        <dbReference type="SAM" id="SignalP"/>
    </source>
</evidence>
<comment type="subcellular location">
    <subcellularLocation>
        <location evidence="1">Cell membrane</location>
    </subcellularLocation>
    <subcellularLocation>
        <location evidence="2">Secreted</location>
    </subcellularLocation>
</comment>
<dbReference type="GO" id="GO:0030297">
    <property type="term" value="F:transmembrane receptor protein tyrosine kinase activator activity"/>
    <property type="evidence" value="ECO:0007669"/>
    <property type="project" value="Ensembl"/>
</dbReference>
<reference evidence="11" key="1">
    <citation type="submission" date="2025-08" db="UniProtKB">
        <authorList>
            <consortium name="Ensembl"/>
        </authorList>
    </citation>
    <scope>IDENTIFICATION</scope>
</reference>
<dbReference type="Ensembl" id="ENSSVLT00005033588.1">
    <property type="protein sequence ID" value="ENSSVLP00005030243.1"/>
    <property type="gene ID" value="ENSSVLG00005023848.1"/>
</dbReference>
<dbReference type="PANTHER" id="PTHR28676">
    <property type="entry name" value="ALK AND LTK LIGAND 2-RELATED"/>
    <property type="match status" value="1"/>
</dbReference>
<reference evidence="11" key="2">
    <citation type="submission" date="2025-09" db="UniProtKB">
        <authorList>
            <consortium name="Ensembl"/>
        </authorList>
    </citation>
    <scope>IDENTIFICATION</scope>
</reference>
<accession>A0A8D2DXS6</accession>
<dbReference type="GO" id="GO:0010976">
    <property type="term" value="P:positive regulation of neuron projection development"/>
    <property type="evidence" value="ECO:0007669"/>
    <property type="project" value="Ensembl"/>
</dbReference>
<dbReference type="GO" id="GO:0030298">
    <property type="term" value="F:receptor signaling protein tyrosine kinase activator activity"/>
    <property type="evidence" value="ECO:0007669"/>
    <property type="project" value="Ensembl"/>
</dbReference>
<sequence length="158" mass="17714">MRAPGRPLLLGLLLVLGAAGPGRGRVQPRGPTDRQTLLRLLVELVQELKKYHSGESKRLQVLSEPDFSLGRREAADYGTDSEEQRVEIVPRDLRMKDKFLKHLTGEVPTLLPSLLLCVLCLHGLLLPCSRSSLFQSEVQQTLPQTLPQYPRLHHPCVL</sequence>
<dbReference type="GO" id="GO:0005615">
    <property type="term" value="C:extracellular space"/>
    <property type="evidence" value="ECO:0007669"/>
    <property type="project" value="UniProtKB-KW"/>
</dbReference>
<evidence type="ECO:0000256" key="3">
    <source>
        <dbReference type="ARBA" id="ARBA00022475"/>
    </source>
</evidence>